<name>A0A2G8R239_9RHOB</name>
<comment type="caution">
    <text evidence="1">The sequence shown here is derived from an EMBL/GenBank/DDBJ whole genome shotgun (WGS) entry which is preliminary data.</text>
</comment>
<proteinExistence type="predicted"/>
<evidence type="ECO:0000313" key="2">
    <source>
        <dbReference type="Proteomes" id="UP000231259"/>
    </source>
</evidence>
<dbReference type="Proteomes" id="UP000231259">
    <property type="component" value="Unassembled WGS sequence"/>
</dbReference>
<evidence type="ECO:0000313" key="1">
    <source>
        <dbReference type="EMBL" id="PIL15617.1"/>
    </source>
</evidence>
<gene>
    <name evidence="1" type="ORF">P775_25910</name>
</gene>
<accession>A0A2G8R239</accession>
<sequence length="105" mass="11929">MVLLRRLMSDPLHLGCQVRDGIDSSGDVLGQKVVQPGHIPRLRRCEDRDMPFGGFIQRPVGGRIQDLVAVVVHQTPAEDRRHQRQTCYGDLRYFDGHSRIRLDAA</sequence>
<organism evidence="1 2">
    <name type="scientific">Puniceibacterium antarcticum</name>
    <dbReference type="NCBI Taxonomy" id="1206336"/>
    <lineage>
        <taxon>Bacteria</taxon>
        <taxon>Pseudomonadati</taxon>
        <taxon>Pseudomonadota</taxon>
        <taxon>Alphaproteobacteria</taxon>
        <taxon>Rhodobacterales</taxon>
        <taxon>Paracoccaceae</taxon>
        <taxon>Puniceibacterium</taxon>
    </lineage>
</organism>
<dbReference type="EMBL" id="AWWI01000176">
    <property type="protein sequence ID" value="PIL15617.1"/>
    <property type="molecule type" value="Genomic_DNA"/>
</dbReference>
<keyword evidence="2" id="KW-1185">Reference proteome</keyword>
<protein>
    <submittedName>
        <fullName evidence="1">Uncharacterized protein</fullName>
    </submittedName>
</protein>
<dbReference type="AlphaFoldDB" id="A0A2G8R239"/>
<reference evidence="1 2" key="1">
    <citation type="submission" date="2013-09" db="EMBL/GenBank/DDBJ databases">
        <title>Genome sequencing of Phaeobacter antarcticus sp. nov. SM1211.</title>
        <authorList>
            <person name="Zhang X.-Y."/>
            <person name="Liu C."/>
            <person name="Chen X.-L."/>
            <person name="Xie B.-B."/>
            <person name="Qin Q.-L."/>
            <person name="Rong J.-C."/>
            <person name="Zhang Y.-Z."/>
        </authorList>
    </citation>
    <scope>NUCLEOTIDE SEQUENCE [LARGE SCALE GENOMIC DNA]</scope>
    <source>
        <strain evidence="1 2">SM1211</strain>
    </source>
</reference>